<comment type="subcellular location">
    <subcellularLocation>
        <location evidence="1">Secreted</location>
    </subcellularLocation>
</comment>
<protein>
    <recommendedName>
        <fullName evidence="9">(4-O-methyl)-D-glucuronate--lignin esterase</fullName>
        <ecNumber evidence="9">3.1.1.117</ecNumber>
    </recommendedName>
</protein>
<dbReference type="ESTHER" id="cers8-m2pbc6">
    <property type="family name" value="Glucuronoyl_esterase"/>
</dbReference>
<evidence type="ECO:0000256" key="4">
    <source>
        <dbReference type="ARBA" id="ARBA00022525"/>
    </source>
</evidence>
<sequence>MKVHAALQLFSALALLDHVCALTLPDPSALCSTPSTITFNNPALPDPFTFDDGRPVRTIEDWACRSAQISTMILSYEAGALPGRPDHVSATFARANLTATLNITSRVGETEMSFAPTIAFPSGEPPLGGWPMVIGYDGGSIPIPSGIALMSYDNSAMAQQNDNTSRGVGQFYDLYGANATASAMTAWVWGVSRIIDMLEEMPQAQINTAKIAVTGCSRDGKGALMAGAFEPRIALTIPQESGSGGDACWRLSLWEQDNGSVVQTATEIVMENVWFSENFANYVNNLSSLPIDHHLLAGMVAPRGMISYENTDFAWLSPLSSFGCMSAAHTVYEALGVPDNHGFEQIGGHAHCAWPANLTASLDAFFDKFLLDKDVDTTFFATNDVFYGVPWNASQWINWETPKLNLL</sequence>
<evidence type="ECO:0000256" key="9">
    <source>
        <dbReference type="ARBA" id="ARBA00026105"/>
    </source>
</evidence>
<dbReference type="EMBL" id="KB445808">
    <property type="protein sequence ID" value="EMD32859.1"/>
    <property type="molecule type" value="Genomic_DNA"/>
</dbReference>
<comment type="similarity">
    <text evidence="2">Belongs to the carbohydrate esterase 15 (CE15) family.</text>
</comment>
<comment type="catalytic activity">
    <reaction evidence="8">
        <text>a 4-O-methyl-alpha-D-glucuronosyl ester derivative + H2O = 4-O-methyl-alpha-D-glucuronate derivative + an alcohol + H(+)</text>
        <dbReference type="Rhea" id="RHEA:67452"/>
        <dbReference type="ChEBI" id="CHEBI:15377"/>
        <dbReference type="ChEBI" id="CHEBI:15378"/>
        <dbReference type="ChEBI" id="CHEBI:30879"/>
        <dbReference type="ChEBI" id="CHEBI:171667"/>
        <dbReference type="ChEBI" id="CHEBI:171668"/>
        <dbReference type="EC" id="3.1.1.117"/>
    </reaction>
    <physiologicalReaction direction="left-to-right" evidence="8">
        <dbReference type="Rhea" id="RHEA:67453"/>
    </physiologicalReaction>
</comment>
<evidence type="ECO:0000259" key="11">
    <source>
        <dbReference type="Pfam" id="PF22244"/>
    </source>
</evidence>
<dbReference type="SUPFAM" id="SSF53474">
    <property type="entry name" value="alpha/beta-Hydrolases"/>
    <property type="match status" value="1"/>
</dbReference>
<proteinExistence type="inferred from homology"/>
<evidence type="ECO:0000256" key="6">
    <source>
        <dbReference type="ARBA" id="ARBA00022801"/>
    </source>
</evidence>
<reference evidence="12 13" key="1">
    <citation type="journal article" date="2012" name="Proc. Natl. Acad. Sci. U.S.A.">
        <title>Comparative genomics of Ceriporiopsis subvermispora and Phanerochaete chrysosporium provide insight into selective ligninolysis.</title>
        <authorList>
            <person name="Fernandez-Fueyo E."/>
            <person name="Ruiz-Duenas F.J."/>
            <person name="Ferreira P."/>
            <person name="Floudas D."/>
            <person name="Hibbett D.S."/>
            <person name="Canessa P."/>
            <person name="Larrondo L.F."/>
            <person name="James T.Y."/>
            <person name="Seelenfreund D."/>
            <person name="Lobos S."/>
            <person name="Polanco R."/>
            <person name="Tello M."/>
            <person name="Honda Y."/>
            <person name="Watanabe T."/>
            <person name="Watanabe T."/>
            <person name="Ryu J.S."/>
            <person name="Kubicek C.P."/>
            <person name="Schmoll M."/>
            <person name="Gaskell J."/>
            <person name="Hammel K.E."/>
            <person name="St John F.J."/>
            <person name="Vanden Wymelenberg A."/>
            <person name="Sabat G."/>
            <person name="Splinter BonDurant S."/>
            <person name="Syed K."/>
            <person name="Yadav J.S."/>
            <person name="Doddapaneni H."/>
            <person name="Subramanian V."/>
            <person name="Lavin J.L."/>
            <person name="Oguiza J.A."/>
            <person name="Perez G."/>
            <person name="Pisabarro A.G."/>
            <person name="Ramirez L."/>
            <person name="Santoyo F."/>
            <person name="Master E."/>
            <person name="Coutinho P.M."/>
            <person name="Henrissat B."/>
            <person name="Lombard V."/>
            <person name="Magnuson J.K."/>
            <person name="Kuees U."/>
            <person name="Hori C."/>
            <person name="Igarashi K."/>
            <person name="Samejima M."/>
            <person name="Held B.W."/>
            <person name="Barry K.W."/>
            <person name="LaButti K.M."/>
            <person name="Lapidus A."/>
            <person name="Lindquist E.A."/>
            <person name="Lucas S.M."/>
            <person name="Riley R."/>
            <person name="Salamov A.A."/>
            <person name="Hoffmeister D."/>
            <person name="Schwenk D."/>
            <person name="Hadar Y."/>
            <person name="Yarden O."/>
            <person name="de Vries R.P."/>
            <person name="Wiebenga A."/>
            <person name="Stenlid J."/>
            <person name="Eastwood D."/>
            <person name="Grigoriev I.V."/>
            <person name="Berka R.M."/>
            <person name="Blanchette R.A."/>
            <person name="Kersten P."/>
            <person name="Martinez A.T."/>
            <person name="Vicuna R."/>
            <person name="Cullen D."/>
        </authorList>
    </citation>
    <scope>NUCLEOTIDE SEQUENCE [LARGE SCALE GENOMIC DNA]</scope>
    <source>
        <strain evidence="12 13">B</strain>
    </source>
</reference>
<dbReference type="Pfam" id="PF22244">
    <property type="entry name" value="GCE_fung"/>
    <property type="match status" value="1"/>
</dbReference>
<dbReference type="GO" id="GO:0046274">
    <property type="term" value="P:lignin catabolic process"/>
    <property type="evidence" value="ECO:0007669"/>
    <property type="project" value="UniProtKB-KW"/>
</dbReference>
<organism evidence="12 13">
    <name type="scientific">Ceriporiopsis subvermispora (strain B)</name>
    <name type="common">White-rot fungus</name>
    <name type="synonym">Gelatoporia subvermispora</name>
    <dbReference type="NCBI Taxonomy" id="914234"/>
    <lineage>
        <taxon>Eukaryota</taxon>
        <taxon>Fungi</taxon>
        <taxon>Dikarya</taxon>
        <taxon>Basidiomycota</taxon>
        <taxon>Agaricomycotina</taxon>
        <taxon>Agaricomycetes</taxon>
        <taxon>Polyporales</taxon>
        <taxon>Gelatoporiaceae</taxon>
        <taxon>Gelatoporia</taxon>
    </lineage>
</organism>
<evidence type="ECO:0000313" key="12">
    <source>
        <dbReference type="EMBL" id="EMD32859.1"/>
    </source>
</evidence>
<dbReference type="STRING" id="914234.M2PBC6"/>
<dbReference type="GO" id="GO:0005576">
    <property type="term" value="C:extracellular region"/>
    <property type="evidence" value="ECO:0007669"/>
    <property type="project" value="UniProtKB-SubCell"/>
</dbReference>
<dbReference type="OrthoDB" id="3781271at2759"/>
<feature type="chain" id="PRO_5004022429" description="(4-O-methyl)-D-glucuronate--lignin esterase" evidence="10">
    <location>
        <begin position="22"/>
        <end position="407"/>
    </location>
</feature>
<evidence type="ECO:0000256" key="1">
    <source>
        <dbReference type="ARBA" id="ARBA00004613"/>
    </source>
</evidence>
<keyword evidence="7" id="KW-0439">Lignin degradation</keyword>
<name>M2PBC6_CERS8</name>
<dbReference type="Gene3D" id="3.40.50.1820">
    <property type="entry name" value="alpha/beta hydrolase"/>
    <property type="match status" value="1"/>
</dbReference>
<keyword evidence="5 10" id="KW-0732">Signal</keyword>
<evidence type="ECO:0000256" key="8">
    <source>
        <dbReference type="ARBA" id="ARBA00024511"/>
    </source>
</evidence>
<keyword evidence="6" id="KW-0378">Hydrolase</keyword>
<keyword evidence="3" id="KW-0719">Serine esterase</keyword>
<evidence type="ECO:0000256" key="2">
    <source>
        <dbReference type="ARBA" id="ARBA00010092"/>
    </source>
</evidence>
<evidence type="ECO:0000256" key="3">
    <source>
        <dbReference type="ARBA" id="ARBA00022487"/>
    </source>
</evidence>
<keyword evidence="4" id="KW-0964">Secreted</keyword>
<feature type="domain" description="4-O-methyl-glucuronoyl methylesterase-like" evidence="11">
    <location>
        <begin position="104"/>
        <end position="336"/>
    </location>
</feature>
<dbReference type="InterPro" id="IPR054579">
    <property type="entry name" value="GCE-like_dom"/>
</dbReference>
<keyword evidence="13" id="KW-1185">Reference proteome</keyword>
<evidence type="ECO:0000256" key="10">
    <source>
        <dbReference type="SAM" id="SignalP"/>
    </source>
</evidence>
<dbReference type="AlphaFoldDB" id="M2PBC6"/>
<dbReference type="InterPro" id="IPR029058">
    <property type="entry name" value="AB_hydrolase_fold"/>
</dbReference>
<evidence type="ECO:0000256" key="7">
    <source>
        <dbReference type="ARBA" id="ARBA00023185"/>
    </source>
</evidence>
<feature type="signal peptide" evidence="10">
    <location>
        <begin position="1"/>
        <end position="21"/>
    </location>
</feature>
<evidence type="ECO:0000313" key="13">
    <source>
        <dbReference type="Proteomes" id="UP000016930"/>
    </source>
</evidence>
<dbReference type="GO" id="GO:0052689">
    <property type="term" value="F:carboxylic ester hydrolase activity"/>
    <property type="evidence" value="ECO:0007669"/>
    <property type="project" value="UniProtKB-KW"/>
</dbReference>
<dbReference type="HOGENOM" id="CLU_028869_1_1_1"/>
<dbReference type="EC" id="3.1.1.117" evidence="9"/>
<dbReference type="Proteomes" id="UP000016930">
    <property type="component" value="Unassembled WGS sequence"/>
</dbReference>
<evidence type="ECO:0000256" key="5">
    <source>
        <dbReference type="ARBA" id="ARBA00022729"/>
    </source>
</evidence>
<accession>M2PBC6</accession>
<gene>
    <name evidence="12" type="ORF">CERSUDRAFT_118322</name>
</gene>